<organism evidence="2 3">
    <name type="scientific">Actinophytocola gossypii</name>
    <dbReference type="NCBI Taxonomy" id="2812003"/>
    <lineage>
        <taxon>Bacteria</taxon>
        <taxon>Bacillati</taxon>
        <taxon>Actinomycetota</taxon>
        <taxon>Actinomycetes</taxon>
        <taxon>Pseudonocardiales</taxon>
        <taxon>Pseudonocardiaceae</taxon>
    </lineage>
</organism>
<accession>A0ABT2JFP8</accession>
<sequence>MPDEPEPADTDEQTEQQVDVKQRFREALERKQAATRSGEEHADARSKVRDAHGPVSAKRTFRRKSG</sequence>
<proteinExistence type="predicted"/>
<feature type="compositionally biased region" description="Acidic residues" evidence="1">
    <location>
        <begin position="1"/>
        <end position="14"/>
    </location>
</feature>
<feature type="region of interest" description="Disordered" evidence="1">
    <location>
        <begin position="28"/>
        <end position="66"/>
    </location>
</feature>
<dbReference type="Proteomes" id="UP001156441">
    <property type="component" value="Unassembled WGS sequence"/>
</dbReference>
<protein>
    <submittedName>
        <fullName evidence="2">DUF5302 domain-containing protein</fullName>
    </submittedName>
</protein>
<feature type="region of interest" description="Disordered" evidence="1">
    <location>
        <begin position="1"/>
        <end position="20"/>
    </location>
</feature>
<dbReference type="InterPro" id="IPR035172">
    <property type="entry name" value="DUF5302"/>
</dbReference>
<feature type="compositionally biased region" description="Basic and acidic residues" evidence="1">
    <location>
        <begin position="28"/>
        <end position="52"/>
    </location>
</feature>
<evidence type="ECO:0000256" key="1">
    <source>
        <dbReference type="SAM" id="MobiDB-lite"/>
    </source>
</evidence>
<dbReference type="Pfam" id="PF17227">
    <property type="entry name" value="DUF5302"/>
    <property type="match status" value="1"/>
</dbReference>
<name>A0ABT2JFP8_9PSEU</name>
<reference evidence="2 3" key="1">
    <citation type="submission" date="2021-02" db="EMBL/GenBank/DDBJ databases">
        <title>Actinophytocola xerophila sp. nov., isolated from soil of cotton cropping field.</title>
        <authorList>
            <person name="Huang R."/>
            <person name="Chen X."/>
            <person name="Ge X."/>
            <person name="Liu W."/>
        </authorList>
    </citation>
    <scope>NUCLEOTIDE SEQUENCE [LARGE SCALE GENOMIC DNA]</scope>
    <source>
        <strain evidence="2 3">S1-96</strain>
    </source>
</reference>
<dbReference type="EMBL" id="JAFFZE010000018">
    <property type="protein sequence ID" value="MCT2586354.1"/>
    <property type="molecule type" value="Genomic_DNA"/>
</dbReference>
<evidence type="ECO:0000313" key="2">
    <source>
        <dbReference type="EMBL" id="MCT2586354.1"/>
    </source>
</evidence>
<gene>
    <name evidence="2" type="ORF">JT362_24850</name>
</gene>
<dbReference type="RefSeq" id="WP_260194171.1">
    <property type="nucleotide sequence ID" value="NZ_JAFFZE010000018.1"/>
</dbReference>
<comment type="caution">
    <text evidence="2">The sequence shown here is derived from an EMBL/GenBank/DDBJ whole genome shotgun (WGS) entry which is preliminary data.</text>
</comment>
<keyword evidence="3" id="KW-1185">Reference proteome</keyword>
<evidence type="ECO:0000313" key="3">
    <source>
        <dbReference type="Proteomes" id="UP001156441"/>
    </source>
</evidence>